<dbReference type="InterPro" id="IPR029063">
    <property type="entry name" value="SAM-dependent_MTases_sf"/>
</dbReference>
<protein>
    <submittedName>
        <fullName evidence="5">DNA methylase</fullName>
    </submittedName>
</protein>
<dbReference type="GO" id="GO:0032259">
    <property type="term" value="P:methylation"/>
    <property type="evidence" value="ECO:0007669"/>
    <property type="project" value="UniProtKB-KW"/>
</dbReference>
<keyword evidence="2 5" id="KW-0489">Methyltransferase</keyword>
<name>A0A0T6LTR7_WENVI</name>
<reference evidence="5 6" key="1">
    <citation type="submission" date="2015-10" db="EMBL/GenBank/DDBJ databases">
        <title>Draft genome sequence of pyrrolomycin-producing Streptomyces vitaminophilus.</title>
        <authorList>
            <person name="Graham D.E."/>
            <person name="Mahan K.M."/>
            <person name="Klingeman D.M."/>
            <person name="Hettich R.L."/>
            <person name="Parry R.J."/>
        </authorList>
    </citation>
    <scope>NUCLEOTIDE SEQUENCE [LARGE SCALE GENOMIC DNA]</scope>
    <source>
        <strain evidence="5 6">ATCC 31673</strain>
    </source>
</reference>
<dbReference type="PROSITE" id="PS00092">
    <property type="entry name" value="N6_MTASE"/>
    <property type="match status" value="1"/>
</dbReference>
<evidence type="ECO:0000256" key="3">
    <source>
        <dbReference type="ARBA" id="ARBA00022679"/>
    </source>
</evidence>
<dbReference type="GO" id="GO:0008170">
    <property type="term" value="F:N-methyltransferase activity"/>
    <property type="evidence" value="ECO:0007669"/>
    <property type="project" value="InterPro"/>
</dbReference>
<dbReference type="eggNOG" id="COG1743">
    <property type="taxonomic scope" value="Bacteria"/>
</dbReference>
<dbReference type="REBASE" id="139144">
    <property type="entry name" value="M.Svi31673ORF21170P"/>
</dbReference>
<evidence type="ECO:0000259" key="4">
    <source>
        <dbReference type="Pfam" id="PF01555"/>
    </source>
</evidence>
<comment type="caution">
    <text evidence="5">The sequence shown here is derived from an EMBL/GenBank/DDBJ whole genome shotgun (WGS) entry which is preliminary data.</text>
</comment>
<evidence type="ECO:0000313" key="5">
    <source>
        <dbReference type="EMBL" id="KRV49483.1"/>
    </source>
</evidence>
<dbReference type="Pfam" id="PF01555">
    <property type="entry name" value="N6_N4_Mtase"/>
    <property type="match status" value="1"/>
</dbReference>
<dbReference type="InterPro" id="IPR002052">
    <property type="entry name" value="DNA_methylase_N6_adenine_CS"/>
</dbReference>
<proteinExistence type="inferred from homology"/>
<dbReference type="InterPro" id="IPR002941">
    <property type="entry name" value="DNA_methylase_N4/N6"/>
</dbReference>
<dbReference type="Gene3D" id="3.40.50.150">
    <property type="entry name" value="Vaccinia Virus protein VP39"/>
    <property type="match status" value="2"/>
</dbReference>
<evidence type="ECO:0000256" key="1">
    <source>
        <dbReference type="ARBA" id="ARBA00006594"/>
    </source>
</evidence>
<feature type="domain" description="DNA methylase N-4/N-6" evidence="4">
    <location>
        <begin position="32"/>
        <end position="90"/>
    </location>
</feature>
<evidence type="ECO:0000313" key="6">
    <source>
        <dbReference type="Proteomes" id="UP000050867"/>
    </source>
</evidence>
<comment type="similarity">
    <text evidence="1">Belongs to the N(4)/N(6)-methyltransferase family.</text>
</comment>
<dbReference type="OrthoDB" id="3197274at2"/>
<gene>
    <name evidence="5" type="ORF">AQ490_21170</name>
</gene>
<keyword evidence="3" id="KW-0808">Transferase</keyword>
<keyword evidence="6" id="KW-1185">Reference proteome</keyword>
<accession>A0A0T6LTR7</accession>
<dbReference type="SUPFAM" id="SSF53335">
    <property type="entry name" value="S-adenosyl-L-methionine-dependent methyltransferases"/>
    <property type="match status" value="3"/>
</dbReference>
<sequence length="581" mass="63280">MQTMGLQTMSNIGGMAEEIVVGRGDPAYLAHAYLTKVPVPAITPFIEAYCPPGGVVVDPFAGSGMTGVAARITGRQVRLSDISVLGRHIGSNYLNMVEGHEFTSSAQAVIKRAKDAVGKIYEVPCSGCGGNGQLAKTVWSVLVRCAGCEKPVNYYHSLEAAEWSKPKMVCPHCSAHISSKLDRVGEQPVVDYVNCACSPTQREQPAVAAPSIDVDGLDFPHVEITPDREMYRASALGKSGYTTVASFYSPRNLRTLVALRDEIRAIEDRALSQKLLFAFTATLTRASKRYQWSHKRPLNAANQNYYIAPVFYEWNVFELFERKTTAVLKADDWIRTQAFTRNVDADTVPAEYVTESAAELSLPDASVDYVFTDPPFGSNLFYADMALFQEGWLDGFTDVGKEAVIDRSTGTKRTAGRYEALLTESLKQCRRILKPHGRISMVFGNSSGKIWAVVQRAVAAAGLRIEPEKIAILNKGQRSVKGLASGFEDVATLDLVLTMVPQDDAEASFQQPTAEAVAAATRELVGAAGPASPSHLYLELLRRALREGWSVADLDLQTATATLLDDGWSIDPKTGLLVEPE</sequence>
<dbReference type="EMBL" id="LLZU01000012">
    <property type="protein sequence ID" value="KRV49483.1"/>
    <property type="molecule type" value="Genomic_DNA"/>
</dbReference>
<organism evidence="5 6">
    <name type="scientific">Wenjunlia vitaminophila</name>
    <name type="common">Streptomyces vitaminophilus</name>
    <dbReference type="NCBI Taxonomy" id="76728"/>
    <lineage>
        <taxon>Bacteria</taxon>
        <taxon>Bacillati</taxon>
        <taxon>Actinomycetota</taxon>
        <taxon>Actinomycetes</taxon>
        <taxon>Kitasatosporales</taxon>
        <taxon>Streptomycetaceae</taxon>
        <taxon>Wenjunlia</taxon>
    </lineage>
</organism>
<dbReference type="Proteomes" id="UP000050867">
    <property type="component" value="Unassembled WGS sequence"/>
</dbReference>
<evidence type="ECO:0000256" key="2">
    <source>
        <dbReference type="ARBA" id="ARBA00022603"/>
    </source>
</evidence>
<dbReference type="GO" id="GO:0003677">
    <property type="term" value="F:DNA binding"/>
    <property type="evidence" value="ECO:0007669"/>
    <property type="project" value="InterPro"/>
</dbReference>
<dbReference type="AlphaFoldDB" id="A0A0T6LTR7"/>